<organism evidence="1 2">
    <name type="scientific">Lysinibacillus piscis</name>
    <dbReference type="NCBI Taxonomy" id="2518931"/>
    <lineage>
        <taxon>Bacteria</taxon>
        <taxon>Bacillati</taxon>
        <taxon>Bacillota</taxon>
        <taxon>Bacilli</taxon>
        <taxon>Bacillales</taxon>
        <taxon>Bacillaceae</taxon>
        <taxon>Lysinibacillus</taxon>
    </lineage>
</organism>
<gene>
    <name evidence="1" type="ORF">LYSBPC_24520</name>
</gene>
<evidence type="ECO:0000313" key="1">
    <source>
        <dbReference type="EMBL" id="GLC89325.1"/>
    </source>
</evidence>
<protein>
    <submittedName>
        <fullName evidence="1">Uncharacterized protein</fullName>
    </submittedName>
</protein>
<comment type="caution">
    <text evidence="1">The sequence shown here is derived from an EMBL/GenBank/DDBJ whole genome shotgun (WGS) entry which is preliminary data.</text>
</comment>
<accession>A0ABQ5NLU8</accession>
<keyword evidence="2" id="KW-1185">Reference proteome</keyword>
<proteinExistence type="predicted"/>
<dbReference type="NCBIfam" id="NF040910">
    <property type="entry name" value="CD1375_fam"/>
    <property type="match status" value="1"/>
</dbReference>
<dbReference type="InterPro" id="IPR047907">
    <property type="entry name" value="CD1375-like"/>
</dbReference>
<reference evidence="1" key="1">
    <citation type="submission" date="2022-08" db="EMBL/GenBank/DDBJ databases">
        <title>Draft genome sequence of Lysinibacillus sp. strain KH24.</title>
        <authorList>
            <person name="Kanbe H."/>
            <person name="Itoh H."/>
        </authorList>
    </citation>
    <scope>NUCLEOTIDE SEQUENCE</scope>
    <source>
        <strain evidence="1">KH24</strain>
    </source>
</reference>
<dbReference type="RefSeq" id="WP_264989058.1">
    <property type="nucleotide sequence ID" value="NZ_BRZA01000002.1"/>
</dbReference>
<name>A0ABQ5NLU8_9BACI</name>
<sequence length="56" mass="6256">MNVIQKKLVESYATLVMAERMVIEEVPETKAVGSNTYAIRSEVEIEIANRTINAMA</sequence>
<evidence type="ECO:0000313" key="2">
    <source>
        <dbReference type="Proteomes" id="UP001065593"/>
    </source>
</evidence>
<dbReference type="EMBL" id="BRZA01000002">
    <property type="protein sequence ID" value="GLC89325.1"/>
    <property type="molecule type" value="Genomic_DNA"/>
</dbReference>
<dbReference type="Proteomes" id="UP001065593">
    <property type="component" value="Unassembled WGS sequence"/>
</dbReference>